<dbReference type="PANTHER" id="PTHR39321">
    <property type="entry name" value="NICOTINATE-NUCLEOTIDE ADENYLYLTRANSFERASE-RELATED"/>
    <property type="match status" value="1"/>
</dbReference>
<dbReference type="Pfam" id="PF01467">
    <property type="entry name" value="CTP_transf_like"/>
    <property type="match status" value="1"/>
</dbReference>
<dbReference type="RefSeq" id="WP_107583189.1">
    <property type="nucleotide sequence ID" value="NZ_PZJJ01000001.1"/>
</dbReference>
<evidence type="ECO:0000256" key="7">
    <source>
        <dbReference type="ARBA" id="ARBA00022840"/>
    </source>
</evidence>
<evidence type="ECO:0000256" key="5">
    <source>
        <dbReference type="ARBA" id="ARBA00022695"/>
    </source>
</evidence>
<evidence type="ECO:0000256" key="4">
    <source>
        <dbReference type="ARBA" id="ARBA00022679"/>
    </source>
</evidence>
<keyword evidence="7 10" id="KW-0067">ATP-binding</keyword>
<keyword evidence="5 10" id="KW-0548">Nucleotidyltransferase</keyword>
<sequence>MKKIGLLGGTFDPPHTGHLIMAEEARLEVELDEVWWMPNKIPPHKARTDTTEEQRIDMVKHMVRLSSSFQLCLKEMEREGPSYTTETLQSLLAQYPEDKFYFIMGGDSYENFHLWNNYEKLQQLISFIVMKRPGTAGAQVKEKDFKEILFLNQVELNISSTALRDRASTGMWNKFLVTEDVDAYIKEQDLYE</sequence>
<evidence type="ECO:0000259" key="11">
    <source>
        <dbReference type="Pfam" id="PF01467"/>
    </source>
</evidence>
<dbReference type="OrthoDB" id="5295945at2"/>
<organism evidence="12 13">
    <name type="scientific">Alkalicoccus saliphilus</name>
    <dbReference type="NCBI Taxonomy" id="200989"/>
    <lineage>
        <taxon>Bacteria</taxon>
        <taxon>Bacillati</taxon>
        <taxon>Bacillota</taxon>
        <taxon>Bacilli</taxon>
        <taxon>Bacillales</taxon>
        <taxon>Bacillaceae</taxon>
        <taxon>Alkalicoccus</taxon>
    </lineage>
</organism>
<keyword evidence="8 10" id="KW-0520">NAD</keyword>
<comment type="function">
    <text evidence="1 10">Catalyzes the reversible adenylation of nicotinate mononucleotide (NaMN) to nicotinic acid adenine dinucleotide (NaAD).</text>
</comment>
<dbReference type="InterPro" id="IPR004821">
    <property type="entry name" value="Cyt_trans-like"/>
</dbReference>
<evidence type="ECO:0000256" key="9">
    <source>
        <dbReference type="ARBA" id="ARBA00048721"/>
    </source>
</evidence>
<dbReference type="NCBIfam" id="TIGR00482">
    <property type="entry name" value="nicotinate (nicotinamide) nucleotide adenylyltransferase"/>
    <property type="match status" value="1"/>
</dbReference>
<evidence type="ECO:0000313" key="12">
    <source>
        <dbReference type="EMBL" id="PTL40572.1"/>
    </source>
</evidence>
<gene>
    <name evidence="10 12" type="primary">nadD</name>
    <name evidence="12" type="ORF">C6Y45_01300</name>
</gene>
<comment type="pathway">
    <text evidence="2 10">Cofactor biosynthesis; NAD(+) biosynthesis; deamido-NAD(+) from nicotinate D-ribonucleotide: step 1/1.</text>
</comment>
<dbReference type="InterPro" id="IPR014729">
    <property type="entry name" value="Rossmann-like_a/b/a_fold"/>
</dbReference>
<comment type="catalytic activity">
    <reaction evidence="9 10">
        <text>nicotinate beta-D-ribonucleotide + ATP + H(+) = deamido-NAD(+) + diphosphate</text>
        <dbReference type="Rhea" id="RHEA:22860"/>
        <dbReference type="ChEBI" id="CHEBI:15378"/>
        <dbReference type="ChEBI" id="CHEBI:30616"/>
        <dbReference type="ChEBI" id="CHEBI:33019"/>
        <dbReference type="ChEBI" id="CHEBI:57502"/>
        <dbReference type="ChEBI" id="CHEBI:58437"/>
        <dbReference type="EC" id="2.7.7.18"/>
    </reaction>
</comment>
<evidence type="ECO:0000256" key="2">
    <source>
        <dbReference type="ARBA" id="ARBA00005019"/>
    </source>
</evidence>
<dbReference type="InterPro" id="IPR005248">
    <property type="entry name" value="NadD/NMNAT"/>
</dbReference>
<dbReference type="GO" id="GO:0009435">
    <property type="term" value="P:NAD+ biosynthetic process"/>
    <property type="evidence" value="ECO:0007669"/>
    <property type="project" value="UniProtKB-UniRule"/>
</dbReference>
<name>A0A2T4UAZ8_9BACI</name>
<evidence type="ECO:0000256" key="6">
    <source>
        <dbReference type="ARBA" id="ARBA00022741"/>
    </source>
</evidence>
<evidence type="ECO:0000256" key="1">
    <source>
        <dbReference type="ARBA" id="ARBA00002324"/>
    </source>
</evidence>
<evidence type="ECO:0000313" key="13">
    <source>
        <dbReference type="Proteomes" id="UP000240509"/>
    </source>
</evidence>
<proteinExistence type="inferred from homology"/>
<dbReference type="NCBIfam" id="TIGR00125">
    <property type="entry name" value="cyt_tran_rel"/>
    <property type="match status" value="1"/>
</dbReference>
<dbReference type="HAMAP" id="MF_00244">
    <property type="entry name" value="NaMN_adenylyltr"/>
    <property type="match status" value="1"/>
</dbReference>
<dbReference type="Proteomes" id="UP000240509">
    <property type="component" value="Unassembled WGS sequence"/>
</dbReference>
<evidence type="ECO:0000256" key="3">
    <source>
        <dbReference type="ARBA" id="ARBA00022642"/>
    </source>
</evidence>
<reference evidence="12 13" key="1">
    <citation type="submission" date="2018-03" db="EMBL/GenBank/DDBJ databases">
        <title>Alkalicoccus saliphilus sp. nov., isolated from a mineral pool.</title>
        <authorList>
            <person name="Zhao B."/>
        </authorList>
    </citation>
    <scope>NUCLEOTIDE SEQUENCE [LARGE SCALE GENOMIC DNA]</scope>
    <source>
        <strain evidence="12 13">6AG</strain>
    </source>
</reference>
<dbReference type="Gene3D" id="3.40.50.620">
    <property type="entry name" value="HUPs"/>
    <property type="match status" value="1"/>
</dbReference>
<dbReference type="NCBIfam" id="NF000840">
    <property type="entry name" value="PRK00071.1-3"/>
    <property type="match status" value="1"/>
</dbReference>
<dbReference type="EC" id="2.7.7.18" evidence="10"/>
<comment type="similarity">
    <text evidence="10">Belongs to the NadD family.</text>
</comment>
<keyword evidence="13" id="KW-1185">Reference proteome</keyword>
<comment type="caution">
    <text evidence="12">The sequence shown here is derived from an EMBL/GenBank/DDBJ whole genome shotgun (WGS) entry which is preliminary data.</text>
</comment>
<dbReference type="PANTHER" id="PTHR39321:SF3">
    <property type="entry name" value="PHOSPHOPANTETHEINE ADENYLYLTRANSFERASE"/>
    <property type="match status" value="1"/>
</dbReference>
<evidence type="ECO:0000256" key="10">
    <source>
        <dbReference type="HAMAP-Rule" id="MF_00244"/>
    </source>
</evidence>
<feature type="domain" description="Cytidyltransferase-like" evidence="11">
    <location>
        <begin position="6"/>
        <end position="166"/>
    </location>
</feature>
<keyword evidence="6 10" id="KW-0547">Nucleotide-binding</keyword>
<dbReference type="EMBL" id="PZJJ01000001">
    <property type="protein sequence ID" value="PTL40572.1"/>
    <property type="molecule type" value="Genomic_DNA"/>
</dbReference>
<keyword evidence="3 10" id="KW-0662">Pyridine nucleotide biosynthesis</keyword>
<dbReference type="SUPFAM" id="SSF52374">
    <property type="entry name" value="Nucleotidylyl transferase"/>
    <property type="match status" value="1"/>
</dbReference>
<dbReference type="AlphaFoldDB" id="A0A2T4UAZ8"/>
<protein>
    <recommendedName>
        <fullName evidence="10">Probable nicotinate-nucleotide adenylyltransferase</fullName>
        <ecNumber evidence="10">2.7.7.18</ecNumber>
    </recommendedName>
    <alternativeName>
        <fullName evidence="10">Deamido-NAD(+) diphosphorylase</fullName>
    </alternativeName>
    <alternativeName>
        <fullName evidence="10">Deamido-NAD(+) pyrophosphorylase</fullName>
    </alternativeName>
    <alternativeName>
        <fullName evidence="10">Nicotinate mononucleotide adenylyltransferase</fullName>
        <shortName evidence="10">NaMN adenylyltransferase</shortName>
    </alternativeName>
</protein>
<evidence type="ECO:0000256" key="8">
    <source>
        <dbReference type="ARBA" id="ARBA00023027"/>
    </source>
</evidence>
<dbReference type="CDD" id="cd02165">
    <property type="entry name" value="NMNAT"/>
    <property type="match status" value="1"/>
</dbReference>
<dbReference type="GO" id="GO:0005524">
    <property type="term" value="F:ATP binding"/>
    <property type="evidence" value="ECO:0007669"/>
    <property type="project" value="UniProtKB-KW"/>
</dbReference>
<dbReference type="GO" id="GO:0004515">
    <property type="term" value="F:nicotinate-nucleotide adenylyltransferase activity"/>
    <property type="evidence" value="ECO:0007669"/>
    <property type="project" value="UniProtKB-UniRule"/>
</dbReference>
<keyword evidence="4 10" id="KW-0808">Transferase</keyword>
<accession>A0A2T4UAZ8</accession>
<dbReference type="UniPathway" id="UPA00253">
    <property type="reaction ID" value="UER00332"/>
</dbReference>